<keyword evidence="2" id="KW-1185">Reference proteome</keyword>
<protein>
    <submittedName>
        <fullName evidence="1">Uncharacterized protein</fullName>
    </submittedName>
</protein>
<dbReference type="EMBL" id="JARMDB010000031">
    <property type="protein sequence ID" value="MED1569167.1"/>
    <property type="molecule type" value="Genomic_DNA"/>
</dbReference>
<comment type="caution">
    <text evidence="1">The sequence shown here is derived from an EMBL/GenBank/DDBJ whole genome shotgun (WGS) entry which is preliminary data.</text>
</comment>
<sequence length="42" mass="5075">MKKHPPKSENFSYVAGYSLNRFRAPNTYWIYVNISQYYIITI</sequence>
<dbReference type="RefSeq" id="WP_327921907.1">
    <property type="nucleotide sequence ID" value="NZ_JARMDB010000031.1"/>
</dbReference>
<accession>A0ABU6N4E4</accession>
<reference evidence="1 2" key="1">
    <citation type="submission" date="2023-03" db="EMBL/GenBank/DDBJ databases">
        <title>Bacillus Genome Sequencing.</title>
        <authorList>
            <person name="Dunlap C."/>
        </authorList>
    </citation>
    <scope>NUCLEOTIDE SEQUENCE [LARGE SCALE GENOMIC DNA]</scope>
    <source>
        <strain evidence="1 2">B-615</strain>
    </source>
</reference>
<proteinExistence type="predicted"/>
<evidence type="ECO:0000313" key="2">
    <source>
        <dbReference type="Proteomes" id="UP001309448"/>
    </source>
</evidence>
<dbReference type="Proteomes" id="UP001309448">
    <property type="component" value="Unassembled WGS sequence"/>
</dbReference>
<name>A0ABU6N4E4_9BACI</name>
<organism evidence="1 2">
    <name type="scientific">Bacillus paramycoides</name>
    <dbReference type="NCBI Taxonomy" id="2026194"/>
    <lineage>
        <taxon>Bacteria</taxon>
        <taxon>Bacillati</taxon>
        <taxon>Bacillota</taxon>
        <taxon>Bacilli</taxon>
        <taxon>Bacillales</taxon>
        <taxon>Bacillaceae</taxon>
        <taxon>Bacillus</taxon>
        <taxon>Bacillus cereus group</taxon>
    </lineage>
</organism>
<gene>
    <name evidence="1" type="ORF">P4U88_25555</name>
</gene>
<evidence type="ECO:0000313" key="1">
    <source>
        <dbReference type="EMBL" id="MED1569167.1"/>
    </source>
</evidence>